<evidence type="ECO:0000313" key="4">
    <source>
        <dbReference type="EMBL" id="MYM91914.1"/>
    </source>
</evidence>
<evidence type="ECO:0000256" key="2">
    <source>
        <dbReference type="SAM" id="Phobius"/>
    </source>
</evidence>
<dbReference type="Proteomes" id="UP000470302">
    <property type="component" value="Unassembled WGS sequence"/>
</dbReference>
<keyword evidence="2" id="KW-0812">Transmembrane</keyword>
<feature type="domain" description="Glycosyltransferase 2-like" evidence="3">
    <location>
        <begin position="58"/>
        <end position="209"/>
    </location>
</feature>
<gene>
    <name evidence="4" type="ORF">GTP91_32650</name>
</gene>
<dbReference type="PANTHER" id="PTHR48090">
    <property type="entry name" value="UNDECAPRENYL-PHOSPHATE 4-DEOXY-4-FORMAMIDO-L-ARABINOSE TRANSFERASE-RELATED"/>
    <property type="match status" value="1"/>
</dbReference>
<feature type="transmembrane region" description="Helical" evidence="2">
    <location>
        <begin position="312"/>
        <end position="335"/>
    </location>
</feature>
<evidence type="ECO:0000259" key="3">
    <source>
        <dbReference type="Pfam" id="PF00535"/>
    </source>
</evidence>
<reference evidence="4 5" key="1">
    <citation type="submission" date="2020-01" db="EMBL/GenBank/DDBJ databases">
        <title>Novel species isolated from a subtropical stream in China.</title>
        <authorList>
            <person name="Lu H."/>
        </authorList>
    </citation>
    <scope>NUCLEOTIDE SEQUENCE [LARGE SCALE GENOMIC DNA]</scope>
    <source>
        <strain evidence="4 5">FT82W</strain>
    </source>
</reference>
<dbReference type="GO" id="GO:0016740">
    <property type="term" value="F:transferase activity"/>
    <property type="evidence" value="ECO:0007669"/>
    <property type="project" value="UniProtKB-KW"/>
</dbReference>
<dbReference type="InterPro" id="IPR029044">
    <property type="entry name" value="Nucleotide-diphossugar_trans"/>
</dbReference>
<comment type="caution">
    <text evidence="4">The sequence shown here is derived from an EMBL/GenBank/DDBJ whole genome shotgun (WGS) entry which is preliminary data.</text>
</comment>
<dbReference type="InterPro" id="IPR050256">
    <property type="entry name" value="Glycosyltransferase_2"/>
</dbReference>
<dbReference type="EMBL" id="WWCW01000310">
    <property type="protein sequence ID" value="MYM91914.1"/>
    <property type="molecule type" value="Genomic_DNA"/>
</dbReference>
<dbReference type="SUPFAM" id="SSF53448">
    <property type="entry name" value="Nucleotide-diphospho-sugar transferases"/>
    <property type="match status" value="1"/>
</dbReference>
<dbReference type="PANTHER" id="PTHR48090:SF7">
    <property type="entry name" value="RFBJ PROTEIN"/>
    <property type="match status" value="1"/>
</dbReference>
<evidence type="ECO:0000256" key="1">
    <source>
        <dbReference type="SAM" id="MobiDB-lite"/>
    </source>
</evidence>
<dbReference type="Pfam" id="PF00535">
    <property type="entry name" value="Glycos_transf_2"/>
    <property type="match status" value="1"/>
</dbReference>
<keyword evidence="4" id="KW-0808">Transferase</keyword>
<dbReference type="InterPro" id="IPR001173">
    <property type="entry name" value="Glyco_trans_2-like"/>
</dbReference>
<keyword evidence="2" id="KW-0472">Membrane</keyword>
<protein>
    <submittedName>
        <fullName evidence="4">Glycosyltransferase</fullName>
    </submittedName>
</protein>
<dbReference type="AlphaFoldDB" id="A0A845GC91"/>
<feature type="region of interest" description="Disordered" evidence="1">
    <location>
        <begin position="1"/>
        <end position="28"/>
    </location>
</feature>
<feature type="compositionally biased region" description="Basic residues" evidence="1">
    <location>
        <begin position="1"/>
        <end position="11"/>
    </location>
</feature>
<accession>A0A845GC91</accession>
<sequence>MRRAVRGRKGCHFSSVRSRRGQSGGPLRCAARPDSCTISPPTLTDAQLNTFPQHRIAIIVPCYNEALTIAAIVRDFNACLPGAPVYVFDNNSSDDTQAVARAAGAIVRSVRQQGKGNVIRRMFADVDADAYVMVDGDDTYDASVAPQLVRQLLDEGLDMVVGTRHTDEQEAYRFGHRFGNRLLTGCVAAVFGNTFTDMLSGYRVFSRRYAKSFAAHAAGFETETELTVHALELRMPVAEVPTRYGARPEGSVSKLNTYRDGIRILWMILKLFKNEKPLPFFAIGAGLCALLALVLAEPLVVTYLQTGLVPRLPTAVLCTGLGMLSVLSLSCGLILDTVTKGRIEQKRFAYLAVPAPRPASDA</sequence>
<name>A0A845GC91_9BURK</name>
<evidence type="ECO:0000313" key="5">
    <source>
        <dbReference type="Proteomes" id="UP000470302"/>
    </source>
</evidence>
<dbReference type="Gene3D" id="3.90.550.10">
    <property type="entry name" value="Spore Coat Polysaccharide Biosynthesis Protein SpsA, Chain A"/>
    <property type="match status" value="1"/>
</dbReference>
<feature type="transmembrane region" description="Helical" evidence="2">
    <location>
        <begin position="278"/>
        <end position="300"/>
    </location>
</feature>
<proteinExistence type="predicted"/>
<keyword evidence="2" id="KW-1133">Transmembrane helix</keyword>
<dbReference type="CDD" id="cd04179">
    <property type="entry name" value="DPM_DPG-synthase_like"/>
    <property type="match status" value="1"/>
</dbReference>
<organism evidence="4 5">
    <name type="scientific">Duganella vulcania</name>
    <dbReference type="NCBI Taxonomy" id="2692166"/>
    <lineage>
        <taxon>Bacteria</taxon>
        <taxon>Pseudomonadati</taxon>
        <taxon>Pseudomonadota</taxon>
        <taxon>Betaproteobacteria</taxon>
        <taxon>Burkholderiales</taxon>
        <taxon>Oxalobacteraceae</taxon>
        <taxon>Telluria group</taxon>
        <taxon>Duganella</taxon>
    </lineage>
</organism>